<dbReference type="RefSeq" id="WP_213654598.1">
    <property type="nucleotide sequence ID" value="NZ_BOSL01000005.1"/>
</dbReference>
<feature type="transmembrane region" description="Helical" evidence="1">
    <location>
        <begin position="391"/>
        <end position="412"/>
    </location>
</feature>
<protein>
    <submittedName>
        <fullName evidence="2">Uncharacterized protein</fullName>
    </submittedName>
</protein>
<evidence type="ECO:0000256" key="1">
    <source>
        <dbReference type="SAM" id="Phobius"/>
    </source>
</evidence>
<dbReference type="EMBL" id="BOSL01000005">
    <property type="protein sequence ID" value="GIP52912.1"/>
    <property type="molecule type" value="Genomic_DNA"/>
</dbReference>
<name>A0ABQ4MAB0_9BACL</name>
<dbReference type="Proteomes" id="UP000679992">
    <property type="component" value="Unassembled WGS sequence"/>
</dbReference>
<keyword evidence="1" id="KW-1133">Transmembrane helix</keyword>
<proteinExistence type="predicted"/>
<accession>A0ABQ4MAB0</accession>
<keyword evidence="3" id="KW-1185">Reference proteome</keyword>
<comment type="caution">
    <text evidence="2">The sequence shown here is derived from an EMBL/GenBank/DDBJ whole genome shotgun (WGS) entry which is preliminary data.</text>
</comment>
<evidence type="ECO:0000313" key="3">
    <source>
        <dbReference type="Proteomes" id="UP000679992"/>
    </source>
</evidence>
<organism evidence="2 3">
    <name type="scientific">Paenibacillus vini</name>
    <dbReference type="NCBI Taxonomy" id="1476024"/>
    <lineage>
        <taxon>Bacteria</taxon>
        <taxon>Bacillati</taxon>
        <taxon>Bacillota</taxon>
        <taxon>Bacilli</taxon>
        <taxon>Bacillales</taxon>
        <taxon>Paenibacillaceae</taxon>
        <taxon>Paenibacillus</taxon>
    </lineage>
</organism>
<gene>
    <name evidence="2" type="ORF">J42TS3_19470</name>
</gene>
<reference evidence="2 3" key="1">
    <citation type="submission" date="2021-03" db="EMBL/GenBank/DDBJ databases">
        <title>Antimicrobial resistance genes in bacteria isolated from Japanese honey, and their potential for conferring macrolide and lincosamide resistance in the American foulbrood pathogen Paenibacillus larvae.</title>
        <authorList>
            <person name="Okamoto M."/>
            <person name="Kumagai M."/>
            <person name="Kanamori H."/>
            <person name="Takamatsu D."/>
        </authorList>
    </citation>
    <scope>NUCLEOTIDE SEQUENCE [LARGE SCALE GENOMIC DNA]</scope>
    <source>
        <strain evidence="2 3">J42TS3</strain>
    </source>
</reference>
<evidence type="ECO:0000313" key="2">
    <source>
        <dbReference type="EMBL" id="GIP52912.1"/>
    </source>
</evidence>
<keyword evidence="1" id="KW-0812">Transmembrane</keyword>
<keyword evidence="1" id="KW-0472">Membrane</keyword>
<feature type="transmembrane region" description="Helical" evidence="1">
    <location>
        <begin position="362"/>
        <end position="385"/>
    </location>
</feature>
<sequence length="488" mass="56468">MKQINDLLIIFGISEKSATIENFHEIKISSYSKSIIQPSLHDLEQVLNSFPVRDRVTIDVCIDELDPVTYNPSKQTRDFIEELNDIVSIKDENSNIKFIFSVRKVINNNILSVYDLSLFTEYLESQSLSGLFFSFNEIVTVHNHVHFELLNDTSTFHTHTFQFAPSGSGIRNQVLPNERNTITEKHTEICNFLNASEYCLIPDDFYLKGQAPDKIMAVFNKLCTVLAIIFISDISKIVGENELYFRINGYKMIQNNLHYNSLSKPNVSELYAIYNWIYNEGNLSDKVGLSRNILTLNYQEDKVIKDTTYASIRSGYEIYLKKNIEQYIEVKNKVSEFLMNMSYKSSEIVSSFSNSIKSNNTVFLTFFMSVIVFNALSTGKINLIFTGEIQALSYAILCISFLFLIASLIYIYEATNRFKKQYMNLKSMYADIIEENDLRNIFNNDQVHKDDLKYIFHKTLLYAVYWFFEIVILFIAILVASNMNQATL</sequence>
<feature type="transmembrane region" description="Helical" evidence="1">
    <location>
        <begin position="459"/>
        <end position="480"/>
    </location>
</feature>